<dbReference type="EMBL" id="FAOZ01000007">
    <property type="protein sequence ID" value="CUU56401.1"/>
    <property type="molecule type" value="Genomic_DNA"/>
</dbReference>
<name>A0A0S4QLE1_9ACTN</name>
<evidence type="ECO:0000313" key="3">
    <source>
        <dbReference type="Proteomes" id="UP000198802"/>
    </source>
</evidence>
<reference evidence="3" key="1">
    <citation type="submission" date="2015-11" db="EMBL/GenBank/DDBJ databases">
        <authorList>
            <person name="Varghese N."/>
        </authorList>
    </citation>
    <scope>NUCLEOTIDE SEQUENCE [LARGE SCALE GENOMIC DNA]</scope>
    <source>
        <strain evidence="3">DSM 45899</strain>
    </source>
</reference>
<dbReference type="RefSeq" id="WP_091276545.1">
    <property type="nucleotide sequence ID" value="NZ_FAOZ01000007.1"/>
</dbReference>
<gene>
    <name evidence="2" type="ORF">Ga0074812_107285</name>
</gene>
<evidence type="ECO:0000313" key="2">
    <source>
        <dbReference type="EMBL" id="CUU56401.1"/>
    </source>
</evidence>
<dbReference type="AlphaFoldDB" id="A0A0S4QLE1"/>
<accession>A0A0S4QLE1</accession>
<protein>
    <submittedName>
        <fullName evidence="2">Uncharacterized protein</fullName>
    </submittedName>
</protein>
<sequence length="230" mass="24471">MQSDPQDRPSRAYVSVLDITFDEQEPAAGPAPQPPLLADEHLASARRRVTDLVTAALTELHPFSRQLTVTVTAPDNADLVAAAAWLERNPAAVASLRAHLGPAQSPPARPVAPDSDSEPGPVDRPGQPDQAELVGWLGFWLVTSTDPSGGTTERRVQPTTDPAELAVDLANWLQDALADAWISDPAPACPGHPHPLRPEVHDGAPWWACPAGGLVRPWHTATRTGPPTET</sequence>
<evidence type="ECO:0000256" key="1">
    <source>
        <dbReference type="SAM" id="MobiDB-lite"/>
    </source>
</evidence>
<organism evidence="2 3">
    <name type="scientific">Parafrankia irregularis</name>
    <dbReference type="NCBI Taxonomy" id="795642"/>
    <lineage>
        <taxon>Bacteria</taxon>
        <taxon>Bacillati</taxon>
        <taxon>Actinomycetota</taxon>
        <taxon>Actinomycetes</taxon>
        <taxon>Frankiales</taxon>
        <taxon>Frankiaceae</taxon>
        <taxon>Parafrankia</taxon>
    </lineage>
</organism>
<dbReference type="Proteomes" id="UP000198802">
    <property type="component" value="Unassembled WGS sequence"/>
</dbReference>
<feature type="region of interest" description="Disordered" evidence="1">
    <location>
        <begin position="100"/>
        <end position="129"/>
    </location>
</feature>
<proteinExistence type="predicted"/>
<keyword evidence="3" id="KW-1185">Reference proteome</keyword>